<protein>
    <submittedName>
        <fullName evidence="2">Uncharacterized protein</fullName>
    </submittedName>
</protein>
<proteinExistence type="predicted"/>
<feature type="region of interest" description="Disordered" evidence="1">
    <location>
        <begin position="1"/>
        <end position="20"/>
    </location>
</feature>
<sequence>MLAFCFRNEGKKEEDEGRRESSFVHGRHMNQAVARGVARPAPEGRQRSSKTAKIILLQFTTSSLLVISAQHVTARLSFTINHSFLARIPLFTDVATKAQMNSRTVLCPDASDSITSSTSIASLSQHKYSSSSDWSQP</sequence>
<name>A0ABP0WRF4_9BRYO</name>
<evidence type="ECO:0000313" key="3">
    <source>
        <dbReference type="Proteomes" id="UP001497444"/>
    </source>
</evidence>
<gene>
    <name evidence="2" type="ORF">CSSPJE1EN1_LOCUS14928</name>
</gene>
<organism evidence="2 3">
    <name type="scientific">Sphagnum jensenii</name>
    <dbReference type="NCBI Taxonomy" id="128206"/>
    <lineage>
        <taxon>Eukaryota</taxon>
        <taxon>Viridiplantae</taxon>
        <taxon>Streptophyta</taxon>
        <taxon>Embryophyta</taxon>
        <taxon>Bryophyta</taxon>
        <taxon>Sphagnophytina</taxon>
        <taxon>Sphagnopsida</taxon>
        <taxon>Sphagnales</taxon>
        <taxon>Sphagnaceae</taxon>
        <taxon>Sphagnum</taxon>
    </lineage>
</organism>
<evidence type="ECO:0000313" key="2">
    <source>
        <dbReference type="EMBL" id="CAK9269450.1"/>
    </source>
</evidence>
<dbReference type="Proteomes" id="UP001497444">
    <property type="component" value="Chromosome 2"/>
</dbReference>
<dbReference type="EMBL" id="OZ020097">
    <property type="protein sequence ID" value="CAK9269450.1"/>
    <property type="molecule type" value="Genomic_DNA"/>
</dbReference>
<keyword evidence="3" id="KW-1185">Reference proteome</keyword>
<feature type="compositionally biased region" description="Basic and acidic residues" evidence="1">
    <location>
        <begin position="8"/>
        <end position="20"/>
    </location>
</feature>
<evidence type="ECO:0000256" key="1">
    <source>
        <dbReference type="SAM" id="MobiDB-lite"/>
    </source>
</evidence>
<accession>A0ABP0WRF4</accession>
<reference evidence="2 3" key="1">
    <citation type="submission" date="2024-02" db="EMBL/GenBank/DDBJ databases">
        <authorList>
            <consortium name="ELIXIR-Norway"/>
            <consortium name="Elixir Norway"/>
        </authorList>
    </citation>
    <scope>NUCLEOTIDE SEQUENCE [LARGE SCALE GENOMIC DNA]</scope>
</reference>